<feature type="non-terminal residue" evidence="1">
    <location>
        <position position="1"/>
    </location>
</feature>
<reference evidence="1 2" key="1">
    <citation type="submission" date="2013-11" db="EMBL/GenBank/DDBJ databases">
        <title>The Genome Sequence of Phytophthora parasitica P10297.</title>
        <authorList>
            <consortium name="The Broad Institute Genomics Platform"/>
            <person name="Russ C."/>
            <person name="Tyler B."/>
            <person name="Panabieres F."/>
            <person name="Shan W."/>
            <person name="Tripathy S."/>
            <person name="Grunwald N."/>
            <person name="Machado M."/>
            <person name="Johnson C.S."/>
            <person name="Walker B."/>
            <person name="Young S.K."/>
            <person name="Zeng Q."/>
            <person name="Gargeya S."/>
            <person name="Fitzgerald M."/>
            <person name="Haas B."/>
            <person name="Abouelleil A."/>
            <person name="Allen A.W."/>
            <person name="Alvarado L."/>
            <person name="Arachchi H.M."/>
            <person name="Berlin A.M."/>
            <person name="Chapman S.B."/>
            <person name="Gainer-Dewar J."/>
            <person name="Goldberg J."/>
            <person name="Griggs A."/>
            <person name="Gujja S."/>
            <person name="Hansen M."/>
            <person name="Howarth C."/>
            <person name="Imamovic A."/>
            <person name="Ireland A."/>
            <person name="Larimer J."/>
            <person name="McCowan C."/>
            <person name="Murphy C."/>
            <person name="Pearson M."/>
            <person name="Poon T.W."/>
            <person name="Priest M."/>
            <person name="Roberts A."/>
            <person name="Saif S."/>
            <person name="Shea T."/>
            <person name="Sisk P."/>
            <person name="Sykes S."/>
            <person name="Wortman J."/>
            <person name="Nusbaum C."/>
            <person name="Birren B."/>
        </authorList>
    </citation>
    <scope>NUCLEOTIDE SEQUENCE [LARGE SCALE GENOMIC DNA]</scope>
    <source>
        <strain evidence="1 2">P10297</strain>
    </source>
</reference>
<dbReference type="Proteomes" id="UP000018948">
    <property type="component" value="Unassembled WGS sequence"/>
</dbReference>
<evidence type="ECO:0000313" key="2">
    <source>
        <dbReference type="Proteomes" id="UP000018948"/>
    </source>
</evidence>
<name>W2ZVK4_PHYNI</name>
<protein>
    <submittedName>
        <fullName evidence="1">Uncharacterized protein</fullName>
    </submittedName>
</protein>
<gene>
    <name evidence="1" type="ORF">F442_04385</name>
</gene>
<evidence type="ECO:0000313" key="1">
    <source>
        <dbReference type="EMBL" id="ETP50234.1"/>
    </source>
</evidence>
<accession>W2ZVK4</accession>
<organism evidence="1 2">
    <name type="scientific">Phytophthora nicotianae P10297</name>
    <dbReference type="NCBI Taxonomy" id="1317064"/>
    <lineage>
        <taxon>Eukaryota</taxon>
        <taxon>Sar</taxon>
        <taxon>Stramenopiles</taxon>
        <taxon>Oomycota</taxon>
        <taxon>Peronosporomycetes</taxon>
        <taxon>Peronosporales</taxon>
        <taxon>Peronosporaceae</taxon>
        <taxon>Phytophthora</taxon>
    </lineage>
</organism>
<dbReference type="EMBL" id="ANIY01000975">
    <property type="protein sequence ID" value="ETP50234.1"/>
    <property type="molecule type" value="Genomic_DNA"/>
</dbReference>
<sequence>YTTHHLVAHKANRGDQYTQLHHTGKQGRKDAFEIMAGHLKKESINDGIRNLSARNMQQRWIAYMRRFKTTLKTVKVRLVLD</sequence>
<comment type="caution">
    <text evidence="1">The sequence shown here is derived from an EMBL/GenBank/DDBJ whole genome shotgun (WGS) entry which is preliminary data.</text>
</comment>
<dbReference type="AlphaFoldDB" id="W2ZVK4"/>
<proteinExistence type="predicted"/>